<dbReference type="RefSeq" id="WP_007538546.1">
    <property type="nucleotide sequence ID" value="NZ_HF536774.1"/>
</dbReference>
<proteinExistence type="predicted"/>
<comment type="caution">
    <text evidence="1">The sequence shown here is derived from an EMBL/GenBank/DDBJ whole genome shotgun (WGS) entry which is preliminary data.</text>
</comment>
<dbReference type="Proteomes" id="UP000009319">
    <property type="component" value="Unassembled WGS sequence"/>
</dbReference>
<dbReference type="EMBL" id="CANI01000052">
    <property type="protein sequence ID" value="CCM79626.1"/>
    <property type="molecule type" value="Genomic_DNA"/>
</dbReference>
<evidence type="ECO:0000313" key="2">
    <source>
        <dbReference type="Proteomes" id="UP000009319"/>
    </source>
</evidence>
<organism evidence="1 2">
    <name type="scientific">Rhizobium mesoamericanum STM3625</name>
    <dbReference type="NCBI Taxonomy" id="1211777"/>
    <lineage>
        <taxon>Bacteria</taxon>
        <taxon>Pseudomonadati</taxon>
        <taxon>Pseudomonadota</taxon>
        <taxon>Alphaproteobacteria</taxon>
        <taxon>Hyphomicrobiales</taxon>
        <taxon>Rhizobiaceae</taxon>
        <taxon>Rhizobium/Agrobacterium group</taxon>
        <taxon>Rhizobium</taxon>
    </lineage>
</organism>
<accession>K0PSD3</accession>
<evidence type="ECO:0000313" key="1">
    <source>
        <dbReference type="EMBL" id="CCM79626.1"/>
    </source>
</evidence>
<name>K0PSD3_9HYPH</name>
<keyword evidence="2" id="KW-1185">Reference proteome</keyword>
<dbReference type="HOGENOM" id="CLU_137951_0_0_5"/>
<dbReference type="eggNOG" id="ENOG5033NMH">
    <property type="taxonomic scope" value="Bacteria"/>
</dbReference>
<dbReference type="AlphaFoldDB" id="K0PSD3"/>
<protein>
    <submittedName>
        <fullName evidence="1">Uncharacterized protein</fullName>
    </submittedName>
</protein>
<reference evidence="1 2" key="1">
    <citation type="journal article" date="2013" name="Genome Announc.">
        <title>Draft Genome Sequence of Rhizobium mesoamericanum STM3625, a Nitrogen-Fixing Symbiont of Mimosa pudica Isolated in French Guiana (South America).</title>
        <authorList>
            <person name="Moulin L."/>
            <person name="Mornico D."/>
            <person name="Melkonian R."/>
            <person name="Klonowska A."/>
        </authorList>
    </citation>
    <scope>NUCLEOTIDE SEQUENCE [LARGE SCALE GENOMIC DNA]</scope>
    <source>
        <strain evidence="1 2">STM3625</strain>
    </source>
</reference>
<dbReference type="STRING" id="1211777.BN77_p30052"/>
<gene>
    <name evidence="1" type="ORF">BN77_p30052</name>
</gene>
<sequence length="163" mass="18148">MTTDQNLALYTKLAGFRLFVLANRLDCDSDFSRELHDRLVEGLEAASQRVRAIMGLERSVLAGDDEYVAYRLDGEIDIFGRFAVNLLDELDIDFDTHEYRINGGEWINALSADCDGIEIDYPELVALSDIELGSLASIIRDIRQETGISIQAVRVVYTRGGGA</sequence>